<feature type="domain" description="Glycosyltransferase RgtA/B/C/D-like" evidence="9">
    <location>
        <begin position="61"/>
        <end position="202"/>
    </location>
</feature>
<accession>A0A0P9DNI8</accession>
<dbReference type="InterPro" id="IPR038731">
    <property type="entry name" value="RgtA/B/C-like"/>
</dbReference>
<feature type="transmembrane region" description="Helical" evidence="8">
    <location>
        <begin position="284"/>
        <end position="303"/>
    </location>
</feature>
<feature type="transmembrane region" description="Helical" evidence="8">
    <location>
        <begin position="198"/>
        <end position="218"/>
    </location>
</feature>
<feature type="transmembrane region" description="Helical" evidence="8">
    <location>
        <begin position="315"/>
        <end position="339"/>
    </location>
</feature>
<dbReference type="InterPro" id="IPR050297">
    <property type="entry name" value="LipidA_mod_glycosyltrf_83"/>
</dbReference>
<dbReference type="GO" id="GO:0005886">
    <property type="term" value="C:plasma membrane"/>
    <property type="evidence" value="ECO:0007669"/>
    <property type="project" value="UniProtKB-SubCell"/>
</dbReference>
<dbReference type="AlphaFoldDB" id="A0A0P9DNI8"/>
<keyword evidence="3" id="KW-0328">Glycosyltransferase</keyword>
<comment type="caution">
    <text evidence="10">The sequence shown here is derived from an EMBL/GenBank/DDBJ whole genome shotgun (WGS) entry which is preliminary data.</text>
</comment>
<feature type="transmembrane region" description="Helical" evidence="8">
    <location>
        <begin position="103"/>
        <end position="120"/>
    </location>
</feature>
<keyword evidence="7 8" id="KW-0472">Membrane</keyword>
<keyword evidence="2" id="KW-1003">Cell membrane</keyword>
<keyword evidence="6 8" id="KW-1133">Transmembrane helix</keyword>
<dbReference type="Pfam" id="PF13231">
    <property type="entry name" value="PMT_2"/>
    <property type="match status" value="1"/>
</dbReference>
<keyword evidence="5 8" id="KW-0812">Transmembrane</keyword>
<dbReference type="EMBL" id="LJCR01000812">
    <property type="protein sequence ID" value="KPV51696.1"/>
    <property type="molecule type" value="Genomic_DNA"/>
</dbReference>
<evidence type="ECO:0000313" key="11">
    <source>
        <dbReference type="Proteomes" id="UP000050509"/>
    </source>
</evidence>
<sequence length="381" mass="41363">MAALLLTTVAFWKLDGANPWWDEGWTLSVARTWVERGFYGRLLDGQLAPPGLEAAFPTTGLVALSFRLFGVGLWQGRLPIVLCMLAALALLCWLAGEFYNSKVAWATLFIALLTPVHPLLNPLLIGRQVIAEMPMLAFLLAGYAGLLLSLKRSPWWAIATAIFWAIAVSTKLQAVPFWAISVLAPLLLCLWQRRWRTSALIAGTIAGSVLGAYLLPLFQQSLLADRTLPPAALPDLFSVTAFVPALDVRLFALQTTGTDGLLACLGLAYATWRLGWRDRLQLDSAAAIVRCSLLAFAGSWMLWFAGLSVGWERYLFPATFAAGVFAAALLADLTNGFALRTSIQQLGLSVRHLGLMRSGASSFAAVLLVFATLPLGLQVLY</sequence>
<evidence type="ECO:0000256" key="5">
    <source>
        <dbReference type="ARBA" id="ARBA00022692"/>
    </source>
</evidence>
<evidence type="ECO:0000256" key="3">
    <source>
        <dbReference type="ARBA" id="ARBA00022676"/>
    </source>
</evidence>
<comment type="subcellular location">
    <subcellularLocation>
        <location evidence="1">Cell membrane</location>
        <topology evidence="1">Multi-pass membrane protein</topology>
    </subcellularLocation>
</comment>
<organism evidence="10 11">
    <name type="scientific">Kouleothrix aurantiaca</name>
    <dbReference type="NCBI Taxonomy" id="186479"/>
    <lineage>
        <taxon>Bacteria</taxon>
        <taxon>Bacillati</taxon>
        <taxon>Chloroflexota</taxon>
        <taxon>Chloroflexia</taxon>
        <taxon>Chloroflexales</taxon>
        <taxon>Roseiflexineae</taxon>
        <taxon>Roseiflexaceae</taxon>
        <taxon>Kouleothrix</taxon>
    </lineage>
</organism>
<evidence type="ECO:0000256" key="2">
    <source>
        <dbReference type="ARBA" id="ARBA00022475"/>
    </source>
</evidence>
<feature type="transmembrane region" description="Helical" evidence="8">
    <location>
        <begin position="78"/>
        <end position="96"/>
    </location>
</feature>
<dbReference type="PANTHER" id="PTHR33908:SF11">
    <property type="entry name" value="MEMBRANE PROTEIN"/>
    <property type="match status" value="1"/>
</dbReference>
<name>A0A0P9DNI8_9CHLR</name>
<keyword evidence="11" id="KW-1185">Reference proteome</keyword>
<evidence type="ECO:0000256" key="4">
    <source>
        <dbReference type="ARBA" id="ARBA00022679"/>
    </source>
</evidence>
<evidence type="ECO:0000256" key="6">
    <source>
        <dbReference type="ARBA" id="ARBA00022989"/>
    </source>
</evidence>
<protein>
    <recommendedName>
        <fullName evidence="9">Glycosyltransferase RgtA/B/C/D-like domain-containing protein</fullName>
    </recommendedName>
</protein>
<keyword evidence="4" id="KW-0808">Transferase</keyword>
<proteinExistence type="predicted"/>
<evidence type="ECO:0000256" key="8">
    <source>
        <dbReference type="SAM" id="Phobius"/>
    </source>
</evidence>
<evidence type="ECO:0000256" key="1">
    <source>
        <dbReference type="ARBA" id="ARBA00004651"/>
    </source>
</evidence>
<dbReference type="PANTHER" id="PTHR33908">
    <property type="entry name" value="MANNOSYLTRANSFERASE YKCB-RELATED"/>
    <property type="match status" value="1"/>
</dbReference>
<feature type="transmembrane region" description="Helical" evidence="8">
    <location>
        <begin position="360"/>
        <end position="380"/>
    </location>
</feature>
<feature type="transmembrane region" description="Helical" evidence="8">
    <location>
        <begin position="251"/>
        <end position="272"/>
    </location>
</feature>
<dbReference type="GO" id="GO:0009103">
    <property type="term" value="P:lipopolysaccharide biosynthetic process"/>
    <property type="evidence" value="ECO:0007669"/>
    <property type="project" value="UniProtKB-ARBA"/>
</dbReference>
<gene>
    <name evidence="10" type="ORF">SE17_19750</name>
</gene>
<feature type="transmembrane region" description="Helical" evidence="8">
    <location>
        <begin position="153"/>
        <end position="169"/>
    </location>
</feature>
<evidence type="ECO:0000256" key="7">
    <source>
        <dbReference type="ARBA" id="ARBA00023136"/>
    </source>
</evidence>
<dbReference type="GO" id="GO:0016763">
    <property type="term" value="F:pentosyltransferase activity"/>
    <property type="evidence" value="ECO:0007669"/>
    <property type="project" value="TreeGrafter"/>
</dbReference>
<feature type="transmembrane region" description="Helical" evidence="8">
    <location>
        <begin position="175"/>
        <end position="191"/>
    </location>
</feature>
<evidence type="ECO:0000259" key="9">
    <source>
        <dbReference type="Pfam" id="PF13231"/>
    </source>
</evidence>
<dbReference type="Proteomes" id="UP000050509">
    <property type="component" value="Unassembled WGS sequence"/>
</dbReference>
<reference evidence="10 11" key="1">
    <citation type="submission" date="2015-09" db="EMBL/GenBank/DDBJ databases">
        <title>Draft genome sequence of Kouleothrix aurantiaca JCM 19913.</title>
        <authorList>
            <person name="Hemp J."/>
        </authorList>
    </citation>
    <scope>NUCLEOTIDE SEQUENCE [LARGE SCALE GENOMIC DNA]</scope>
    <source>
        <strain evidence="10 11">COM-B</strain>
    </source>
</reference>
<feature type="non-terminal residue" evidence="10">
    <location>
        <position position="381"/>
    </location>
</feature>
<evidence type="ECO:0000313" key="10">
    <source>
        <dbReference type="EMBL" id="KPV51696.1"/>
    </source>
</evidence>
<feature type="transmembrane region" description="Helical" evidence="8">
    <location>
        <begin position="126"/>
        <end position="146"/>
    </location>
</feature>